<evidence type="ECO:0000313" key="3">
    <source>
        <dbReference type="Proteomes" id="UP000034032"/>
    </source>
</evidence>
<organism evidence="2 3">
    <name type="scientific">Candidatus Yanofskybacteria bacterium GW2011_GWA2_44_9</name>
    <dbReference type="NCBI Taxonomy" id="1619025"/>
    <lineage>
        <taxon>Bacteria</taxon>
        <taxon>Candidatus Yanofskyibacteriota</taxon>
    </lineage>
</organism>
<dbReference type="GO" id="GO:0016740">
    <property type="term" value="F:transferase activity"/>
    <property type="evidence" value="ECO:0007669"/>
    <property type="project" value="UniProtKB-KW"/>
</dbReference>
<dbReference type="GO" id="GO:0005829">
    <property type="term" value="C:cytosol"/>
    <property type="evidence" value="ECO:0007669"/>
    <property type="project" value="TreeGrafter"/>
</dbReference>
<sequence>MKNKKIKILFLDIFTDNEALRKEIKAKVYRGKTYSEHVRGVFGLNKNQWLTLDASKGVFPSKFLDVSAIVIGGSAKDPVKGKEREWMRGTYRFIREAVKKDLPILGICGGLQFVVRALGGEIIYNPKGKEFGAINVEIKKSDPLFKGLKKNFIIPSNHKCMVGKFRPDAKPLAGSKMCSVQALALGDKIRLVQFHPERTRDQNLALAKMTKDNLVKDGVINSEKDYPEFIRSLKVNSKAGQIIIKNFLNNFVIGKN</sequence>
<evidence type="ECO:0000259" key="1">
    <source>
        <dbReference type="Pfam" id="PF00117"/>
    </source>
</evidence>
<name>A0A0G1KEL5_9BACT</name>
<keyword evidence="2" id="KW-0808">Transferase</keyword>
<dbReference type="AlphaFoldDB" id="A0A0G1KEL5"/>
<dbReference type="Gene3D" id="3.40.50.880">
    <property type="match status" value="1"/>
</dbReference>
<reference evidence="2 3" key="1">
    <citation type="journal article" date="2015" name="Nature">
        <title>rRNA introns, odd ribosomes, and small enigmatic genomes across a large radiation of phyla.</title>
        <authorList>
            <person name="Brown C.T."/>
            <person name="Hug L.A."/>
            <person name="Thomas B.C."/>
            <person name="Sharon I."/>
            <person name="Castelle C.J."/>
            <person name="Singh A."/>
            <person name="Wilkins M.J."/>
            <person name="Williams K.H."/>
            <person name="Banfield J.F."/>
        </authorList>
    </citation>
    <scope>NUCLEOTIDE SEQUENCE [LARGE SCALE GENOMIC DNA]</scope>
</reference>
<dbReference type="InterPro" id="IPR017926">
    <property type="entry name" value="GATASE"/>
</dbReference>
<dbReference type="Pfam" id="PF00117">
    <property type="entry name" value="GATase"/>
    <property type="match status" value="1"/>
</dbReference>
<dbReference type="PANTHER" id="PTHR42695">
    <property type="entry name" value="GLUTAMINE AMIDOTRANSFERASE YLR126C-RELATED"/>
    <property type="match status" value="1"/>
</dbReference>
<protein>
    <submittedName>
        <fullName evidence="2">Glutamine amidotransferase class-I</fullName>
    </submittedName>
</protein>
<dbReference type="SUPFAM" id="SSF52317">
    <property type="entry name" value="Class I glutamine amidotransferase-like"/>
    <property type="match status" value="1"/>
</dbReference>
<proteinExistence type="predicted"/>
<dbReference type="PROSITE" id="PS51273">
    <property type="entry name" value="GATASE_TYPE_1"/>
    <property type="match status" value="1"/>
</dbReference>
<feature type="domain" description="Glutamine amidotransferase" evidence="1">
    <location>
        <begin position="64"/>
        <end position="200"/>
    </location>
</feature>
<dbReference type="CDD" id="cd01741">
    <property type="entry name" value="GATase1_1"/>
    <property type="match status" value="1"/>
</dbReference>
<keyword evidence="2" id="KW-0315">Glutamine amidotransferase</keyword>
<dbReference type="InterPro" id="IPR044992">
    <property type="entry name" value="ChyE-like"/>
</dbReference>
<dbReference type="InterPro" id="IPR029062">
    <property type="entry name" value="Class_I_gatase-like"/>
</dbReference>
<dbReference type="PANTHER" id="PTHR42695:SF5">
    <property type="entry name" value="GLUTAMINE AMIDOTRANSFERASE YLR126C-RELATED"/>
    <property type="match status" value="1"/>
</dbReference>
<gene>
    <name evidence="2" type="ORF">UW79_C0012G0005</name>
</gene>
<accession>A0A0G1KEL5</accession>
<dbReference type="EMBL" id="LCJR01000012">
    <property type="protein sequence ID" value="KKT81995.1"/>
    <property type="molecule type" value="Genomic_DNA"/>
</dbReference>
<dbReference type="Proteomes" id="UP000034032">
    <property type="component" value="Unassembled WGS sequence"/>
</dbReference>
<evidence type="ECO:0000313" key="2">
    <source>
        <dbReference type="EMBL" id="KKT81995.1"/>
    </source>
</evidence>
<comment type="caution">
    <text evidence="2">The sequence shown here is derived from an EMBL/GenBank/DDBJ whole genome shotgun (WGS) entry which is preliminary data.</text>
</comment>